<dbReference type="EMBL" id="CM000366">
    <property type="protein sequence ID" value="EDX17116.1"/>
    <property type="molecule type" value="Genomic_DNA"/>
</dbReference>
<dbReference type="AlphaFoldDB" id="B4R4R9"/>
<protein>
    <submittedName>
        <fullName evidence="1">GD16268</fullName>
    </submittedName>
</protein>
<gene>
    <name evidence="1" type="primary">Dsim\GD16268</name>
    <name evidence="1" type="ORF">Dsim_GD16268</name>
</gene>
<name>B4R4R9_DROSI</name>
<evidence type="ECO:0000313" key="1">
    <source>
        <dbReference type="EMBL" id="EDX17116.1"/>
    </source>
</evidence>
<proteinExistence type="predicted"/>
<evidence type="ECO:0000313" key="2">
    <source>
        <dbReference type="Proteomes" id="UP000000304"/>
    </source>
</evidence>
<dbReference type="Proteomes" id="UP000000304">
    <property type="component" value="Chromosome X"/>
</dbReference>
<accession>B4R4R9</accession>
<keyword evidence="2" id="KW-1185">Reference proteome</keyword>
<dbReference type="HOGENOM" id="CLU_2348922_0_0_1"/>
<organism evidence="1 2">
    <name type="scientific">Drosophila simulans</name>
    <name type="common">Fruit fly</name>
    <dbReference type="NCBI Taxonomy" id="7240"/>
    <lineage>
        <taxon>Eukaryota</taxon>
        <taxon>Metazoa</taxon>
        <taxon>Ecdysozoa</taxon>
        <taxon>Arthropoda</taxon>
        <taxon>Hexapoda</taxon>
        <taxon>Insecta</taxon>
        <taxon>Pterygota</taxon>
        <taxon>Neoptera</taxon>
        <taxon>Endopterygota</taxon>
        <taxon>Diptera</taxon>
        <taxon>Brachycera</taxon>
        <taxon>Muscomorpha</taxon>
        <taxon>Ephydroidea</taxon>
        <taxon>Drosophilidae</taxon>
        <taxon>Drosophila</taxon>
        <taxon>Sophophora</taxon>
    </lineage>
</organism>
<reference evidence="1 2" key="1">
    <citation type="journal article" date="2007" name="Nature">
        <title>Evolution of genes and genomes on the Drosophila phylogeny.</title>
        <authorList>
            <consortium name="Drosophila 12 Genomes Consortium"/>
            <person name="Clark A.G."/>
            <person name="Eisen M.B."/>
            <person name="Smith D.R."/>
            <person name="Bergman C.M."/>
            <person name="Oliver B."/>
            <person name="Markow T.A."/>
            <person name="Kaufman T.C."/>
            <person name="Kellis M."/>
            <person name="Gelbart W."/>
            <person name="Iyer V.N."/>
            <person name="Pollard D.A."/>
            <person name="Sackton T.B."/>
            <person name="Larracuente A.M."/>
            <person name="Singh N.D."/>
            <person name="Abad J.P."/>
            <person name="Abt D.N."/>
            <person name="Adryan B."/>
            <person name="Aguade M."/>
            <person name="Akashi H."/>
            <person name="Anderson W.W."/>
            <person name="Aquadro C.F."/>
            <person name="Ardell D.H."/>
            <person name="Arguello R."/>
            <person name="Artieri C.G."/>
            <person name="Barbash D.A."/>
            <person name="Barker D."/>
            <person name="Barsanti P."/>
            <person name="Batterham P."/>
            <person name="Batzoglou S."/>
            <person name="Begun D."/>
            <person name="Bhutkar A."/>
            <person name="Blanco E."/>
            <person name="Bosak S.A."/>
            <person name="Bradley R.K."/>
            <person name="Brand A.D."/>
            <person name="Brent M.R."/>
            <person name="Brooks A.N."/>
            <person name="Brown R.H."/>
            <person name="Butlin R.K."/>
            <person name="Caggese C."/>
            <person name="Calvi B.R."/>
            <person name="Bernardo de Carvalho A."/>
            <person name="Caspi A."/>
            <person name="Castrezana S."/>
            <person name="Celniker S.E."/>
            <person name="Chang J.L."/>
            <person name="Chapple C."/>
            <person name="Chatterji S."/>
            <person name="Chinwalla A."/>
            <person name="Civetta A."/>
            <person name="Clifton S.W."/>
            <person name="Comeron J.M."/>
            <person name="Costello J.C."/>
            <person name="Coyne J.A."/>
            <person name="Daub J."/>
            <person name="David R.G."/>
            <person name="Delcher A.L."/>
            <person name="Delehaunty K."/>
            <person name="Do C.B."/>
            <person name="Ebling H."/>
            <person name="Edwards K."/>
            <person name="Eickbush T."/>
            <person name="Evans J.D."/>
            <person name="Filipski A."/>
            <person name="Findeiss S."/>
            <person name="Freyhult E."/>
            <person name="Fulton L."/>
            <person name="Fulton R."/>
            <person name="Garcia A.C."/>
            <person name="Gardiner A."/>
            <person name="Garfield D.A."/>
            <person name="Garvin B.E."/>
            <person name="Gibson G."/>
            <person name="Gilbert D."/>
            <person name="Gnerre S."/>
            <person name="Godfrey J."/>
            <person name="Good R."/>
            <person name="Gotea V."/>
            <person name="Gravely B."/>
            <person name="Greenberg A.J."/>
            <person name="Griffiths-Jones S."/>
            <person name="Gross S."/>
            <person name="Guigo R."/>
            <person name="Gustafson E.A."/>
            <person name="Haerty W."/>
            <person name="Hahn M.W."/>
            <person name="Halligan D.L."/>
            <person name="Halpern A.L."/>
            <person name="Halter G.M."/>
            <person name="Han M.V."/>
            <person name="Heger A."/>
            <person name="Hillier L."/>
            <person name="Hinrichs A.S."/>
            <person name="Holmes I."/>
            <person name="Hoskins R.A."/>
            <person name="Hubisz M.J."/>
            <person name="Hultmark D."/>
            <person name="Huntley M.A."/>
            <person name="Jaffe D.B."/>
            <person name="Jagadeeshan S."/>
            <person name="Jeck W.R."/>
            <person name="Johnson J."/>
            <person name="Jones C.D."/>
            <person name="Jordan W.C."/>
            <person name="Karpen G.H."/>
            <person name="Kataoka E."/>
            <person name="Keightley P.D."/>
            <person name="Kheradpour P."/>
            <person name="Kirkness E.F."/>
            <person name="Koerich L.B."/>
            <person name="Kristiansen K."/>
            <person name="Kudrna D."/>
            <person name="Kulathinal R.J."/>
            <person name="Kumar S."/>
            <person name="Kwok R."/>
            <person name="Lander E."/>
            <person name="Langley C.H."/>
            <person name="Lapoint R."/>
            <person name="Lazzaro B.P."/>
            <person name="Lee S.J."/>
            <person name="Levesque L."/>
            <person name="Li R."/>
            <person name="Lin C.F."/>
            <person name="Lin M.F."/>
            <person name="Lindblad-Toh K."/>
            <person name="Llopart A."/>
            <person name="Long M."/>
            <person name="Low L."/>
            <person name="Lozovsky E."/>
            <person name="Lu J."/>
            <person name="Luo M."/>
            <person name="Machado C.A."/>
            <person name="Makalowski W."/>
            <person name="Marzo M."/>
            <person name="Matsuda M."/>
            <person name="Matzkin L."/>
            <person name="McAllister B."/>
            <person name="McBride C.S."/>
            <person name="McKernan B."/>
            <person name="McKernan K."/>
            <person name="Mendez-Lago M."/>
            <person name="Minx P."/>
            <person name="Mollenhauer M.U."/>
            <person name="Montooth K."/>
            <person name="Mount S.M."/>
            <person name="Mu X."/>
            <person name="Myers E."/>
            <person name="Negre B."/>
            <person name="Newfeld S."/>
            <person name="Nielsen R."/>
            <person name="Noor M.A."/>
            <person name="O'Grady P."/>
            <person name="Pachter L."/>
            <person name="Papaceit M."/>
            <person name="Parisi M.J."/>
            <person name="Parisi M."/>
            <person name="Parts L."/>
            <person name="Pedersen J.S."/>
            <person name="Pesole G."/>
            <person name="Phillippy A.M."/>
            <person name="Ponting C.P."/>
            <person name="Pop M."/>
            <person name="Porcelli D."/>
            <person name="Powell J.R."/>
            <person name="Prohaska S."/>
            <person name="Pruitt K."/>
            <person name="Puig M."/>
            <person name="Quesneville H."/>
            <person name="Ram K.R."/>
            <person name="Rand D."/>
            <person name="Rasmussen M.D."/>
            <person name="Reed L.K."/>
            <person name="Reenan R."/>
            <person name="Reily A."/>
            <person name="Remington K.A."/>
            <person name="Rieger T.T."/>
            <person name="Ritchie M.G."/>
            <person name="Robin C."/>
            <person name="Rogers Y.H."/>
            <person name="Rohde C."/>
            <person name="Rozas J."/>
            <person name="Rubenfield M.J."/>
            <person name="Ruiz A."/>
            <person name="Russo S."/>
            <person name="Salzberg S.L."/>
            <person name="Sanchez-Gracia A."/>
            <person name="Saranga D.J."/>
            <person name="Sato H."/>
            <person name="Schaeffer S.W."/>
            <person name="Schatz M.C."/>
            <person name="Schlenke T."/>
            <person name="Schwartz R."/>
            <person name="Segarra C."/>
            <person name="Singh R.S."/>
            <person name="Sirot L."/>
            <person name="Sirota M."/>
            <person name="Sisneros N.B."/>
            <person name="Smith C.D."/>
            <person name="Smith T.F."/>
            <person name="Spieth J."/>
            <person name="Stage D.E."/>
            <person name="Stark A."/>
            <person name="Stephan W."/>
            <person name="Strausberg R.L."/>
            <person name="Strempel S."/>
            <person name="Sturgill D."/>
            <person name="Sutton G."/>
            <person name="Sutton G.G."/>
            <person name="Tao W."/>
            <person name="Teichmann S."/>
            <person name="Tobari Y.N."/>
            <person name="Tomimura Y."/>
            <person name="Tsolas J.M."/>
            <person name="Valente V.L."/>
            <person name="Venter E."/>
            <person name="Venter J.C."/>
            <person name="Vicario S."/>
            <person name="Vieira F.G."/>
            <person name="Vilella A.J."/>
            <person name="Villasante A."/>
            <person name="Walenz B."/>
            <person name="Wang J."/>
            <person name="Wasserman M."/>
            <person name="Watts T."/>
            <person name="Wilson D."/>
            <person name="Wilson R.K."/>
            <person name="Wing R.A."/>
            <person name="Wolfner M.F."/>
            <person name="Wong A."/>
            <person name="Wong G.K."/>
            <person name="Wu C.I."/>
            <person name="Wu G."/>
            <person name="Yamamoto D."/>
            <person name="Yang H.P."/>
            <person name="Yang S.P."/>
            <person name="Yorke J.A."/>
            <person name="Yoshida K."/>
            <person name="Zdobnov E."/>
            <person name="Zhang P."/>
            <person name="Zhang Y."/>
            <person name="Zimin A.V."/>
            <person name="Baldwin J."/>
            <person name="Abdouelleil A."/>
            <person name="Abdulkadir J."/>
            <person name="Abebe A."/>
            <person name="Abera B."/>
            <person name="Abreu J."/>
            <person name="Acer S.C."/>
            <person name="Aftuck L."/>
            <person name="Alexander A."/>
            <person name="An P."/>
            <person name="Anderson E."/>
            <person name="Anderson S."/>
            <person name="Arachi H."/>
            <person name="Azer M."/>
            <person name="Bachantsang P."/>
            <person name="Barry A."/>
            <person name="Bayul T."/>
            <person name="Berlin A."/>
            <person name="Bessette D."/>
            <person name="Bloom T."/>
            <person name="Blye J."/>
            <person name="Boguslavskiy L."/>
            <person name="Bonnet C."/>
            <person name="Boukhgalter B."/>
            <person name="Bourzgui I."/>
            <person name="Brown A."/>
            <person name="Cahill P."/>
            <person name="Channer S."/>
            <person name="Cheshatsang Y."/>
            <person name="Chuda L."/>
            <person name="Citroen M."/>
            <person name="Collymore A."/>
            <person name="Cooke P."/>
            <person name="Costello M."/>
            <person name="D'Aco K."/>
            <person name="Daza R."/>
            <person name="De Haan G."/>
            <person name="DeGray S."/>
            <person name="DeMaso C."/>
            <person name="Dhargay N."/>
            <person name="Dooley K."/>
            <person name="Dooley E."/>
            <person name="Doricent M."/>
            <person name="Dorje P."/>
            <person name="Dorjee K."/>
            <person name="Dupes A."/>
            <person name="Elong R."/>
            <person name="Falk J."/>
            <person name="Farina A."/>
            <person name="Faro S."/>
            <person name="Ferguson D."/>
            <person name="Fisher S."/>
            <person name="Foley C.D."/>
            <person name="Franke A."/>
            <person name="Friedrich D."/>
            <person name="Gadbois L."/>
            <person name="Gearin G."/>
            <person name="Gearin C.R."/>
            <person name="Giannoukos G."/>
            <person name="Goode T."/>
            <person name="Graham J."/>
            <person name="Grandbois E."/>
            <person name="Grewal S."/>
            <person name="Gyaltsen K."/>
            <person name="Hafez N."/>
            <person name="Hagos B."/>
            <person name="Hall J."/>
            <person name="Henson C."/>
            <person name="Hollinger A."/>
            <person name="Honan T."/>
            <person name="Huard M.D."/>
            <person name="Hughes L."/>
            <person name="Hurhula B."/>
            <person name="Husby M.E."/>
            <person name="Kamat A."/>
            <person name="Kanga B."/>
            <person name="Kashin S."/>
            <person name="Khazanovich D."/>
            <person name="Kisner P."/>
            <person name="Lance K."/>
            <person name="Lara M."/>
            <person name="Lee W."/>
            <person name="Lennon N."/>
            <person name="Letendre F."/>
            <person name="LeVine R."/>
            <person name="Lipovsky A."/>
            <person name="Liu X."/>
            <person name="Liu J."/>
            <person name="Liu S."/>
            <person name="Lokyitsang T."/>
            <person name="Lokyitsang Y."/>
            <person name="Lubonja R."/>
            <person name="Lui A."/>
            <person name="MacDonald P."/>
            <person name="Magnisalis V."/>
            <person name="Maru K."/>
            <person name="Matthews C."/>
            <person name="McCusker W."/>
            <person name="McDonough S."/>
            <person name="Mehta T."/>
            <person name="Meldrim J."/>
            <person name="Meneus L."/>
            <person name="Mihai O."/>
            <person name="Mihalev A."/>
            <person name="Mihova T."/>
            <person name="Mittelman R."/>
            <person name="Mlenga V."/>
            <person name="Montmayeur A."/>
            <person name="Mulrain L."/>
            <person name="Navidi A."/>
            <person name="Naylor J."/>
            <person name="Negash T."/>
            <person name="Nguyen T."/>
            <person name="Nguyen N."/>
            <person name="Nicol R."/>
            <person name="Norbu C."/>
            <person name="Norbu N."/>
            <person name="Novod N."/>
            <person name="O'Neill B."/>
            <person name="Osman S."/>
            <person name="Markiewicz E."/>
            <person name="Oyono O.L."/>
            <person name="Patti C."/>
            <person name="Phunkhang P."/>
            <person name="Pierre F."/>
            <person name="Priest M."/>
            <person name="Raghuraman S."/>
            <person name="Rege F."/>
            <person name="Reyes R."/>
            <person name="Rise C."/>
            <person name="Rogov P."/>
            <person name="Ross K."/>
            <person name="Ryan E."/>
            <person name="Settipalli S."/>
            <person name="Shea T."/>
            <person name="Sherpa N."/>
            <person name="Shi L."/>
            <person name="Shih D."/>
            <person name="Sparrow T."/>
            <person name="Spaulding J."/>
            <person name="Stalker J."/>
            <person name="Stange-Thomann N."/>
            <person name="Stavropoulos S."/>
            <person name="Stone C."/>
            <person name="Strader C."/>
            <person name="Tesfaye S."/>
            <person name="Thomson T."/>
            <person name="Thoulutsang Y."/>
            <person name="Thoulutsang D."/>
            <person name="Topham K."/>
            <person name="Topping I."/>
            <person name="Tsamla T."/>
            <person name="Vassiliev H."/>
            <person name="Vo A."/>
            <person name="Wangchuk T."/>
            <person name="Wangdi T."/>
            <person name="Weiand M."/>
            <person name="Wilkinson J."/>
            <person name="Wilson A."/>
            <person name="Yadav S."/>
            <person name="Young G."/>
            <person name="Yu Q."/>
            <person name="Zembek L."/>
            <person name="Zhong D."/>
            <person name="Zimmer A."/>
            <person name="Zwirko Z."/>
            <person name="Jaffe D.B."/>
            <person name="Alvarez P."/>
            <person name="Brockman W."/>
            <person name="Butler J."/>
            <person name="Chin C."/>
            <person name="Gnerre S."/>
            <person name="Grabherr M."/>
            <person name="Kleber M."/>
            <person name="Mauceli E."/>
            <person name="MacCallum I."/>
        </authorList>
    </citation>
    <scope>NUCLEOTIDE SEQUENCE [LARGE SCALE GENOMIC DNA]</scope>
    <source>
        <strain evidence="2">white501</strain>
    </source>
</reference>
<sequence length="97" mass="11155">METVLIHTTTSTTSTTRTTSSRLIIVYDMSGETARRDYKRPDEWGLEDRDLEIWICEYGPADRRRSRIRFCNVDGNLASTHARQPQVTDLFGSRTAT</sequence>
<dbReference type="OMA" id="YKRPDEW"/>